<dbReference type="OrthoDB" id="9815286at2"/>
<feature type="transmembrane region" description="Helical" evidence="6">
    <location>
        <begin position="35"/>
        <end position="60"/>
    </location>
</feature>
<dbReference type="PANTHER" id="PTHR33885:SF3">
    <property type="entry name" value="PHAGE SHOCK PROTEIN C"/>
    <property type="match status" value="1"/>
</dbReference>
<dbReference type="PANTHER" id="PTHR33885">
    <property type="entry name" value="PHAGE SHOCK PROTEIN C"/>
    <property type="match status" value="1"/>
</dbReference>
<dbReference type="EMBL" id="CP014332">
    <property type="protein sequence ID" value="APS40912.1"/>
    <property type="molecule type" value="Genomic_DNA"/>
</dbReference>
<accession>A0A1L6R8U1</accession>
<dbReference type="AlphaFoldDB" id="A0A1L6R8U1"/>
<dbReference type="Proteomes" id="UP000185473">
    <property type="component" value="Chromosome"/>
</dbReference>
<evidence type="ECO:0000256" key="5">
    <source>
        <dbReference type="ARBA" id="ARBA00023136"/>
    </source>
</evidence>
<evidence type="ECO:0000256" key="4">
    <source>
        <dbReference type="ARBA" id="ARBA00022989"/>
    </source>
</evidence>
<proteinExistence type="predicted"/>
<keyword evidence="4 6" id="KW-1133">Transmembrane helix</keyword>
<dbReference type="GO" id="GO:0005886">
    <property type="term" value="C:plasma membrane"/>
    <property type="evidence" value="ECO:0007669"/>
    <property type="project" value="UniProtKB-SubCell"/>
</dbReference>
<reference evidence="8 9" key="1">
    <citation type="submission" date="2016-02" db="EMBL/GenBank/DDBJ databases">
        <title>Complete Genome Sequence of Weissella jogaejeotgali FOL01.</title>
        <authorList>
            <person name="Lee J.-H."/>
            <person name="Ku H.-J."/>
        </authorList>
    </citation>
    <scope>NUCLEOTIDE SEQUENCE [LARGE SCALE GENOMIC DNA]</scope>
    <source>
        <strain evidence="8 9">FOL01</strain>
    </source>
</reference>
<keyword evidence="2" id="KW-1003">Cell membrane</keyword>
<gene>
    <name evidence="8" type="ORF">FOL01_0053</name>
</gene>
<dbReference type="InterPro" id="IPR052027">
    <property type="entry name" value="PspC"/>
</dbReference>
<evidence type="ECO:0000256" key="2">
    <source>
        <dbReference type="ARBA" id="ARBA00022475"/>
    </source>
</evidence>
<evidence type="ECO:0000313" key="9">
    <source>
        <dbReference type="Proteomes" id="UP000185473"/>
    </source>
</evidence>
<dbReference type="Pfam" id="PF04024">
    <property type="entry name" value="PspC"/>
    <property type="match status" value="1"/>
</dbReference>
<dbReference type="InterPro" id="IPR007168">
    <property type="entry name" value="Phageshock_PspC_N"/>
</dbReference>
<dbReference type="KEGG" id="wjo:FOL01_0053"/>
<evidence type="ECO:0000256" key="6">
    <source>
        <dbReference type="SAM" id="Phobius"/>
    </source>
</evidence>
<dbReference type="RefSeq" id="WP_075268774.1">
    <property type="nucleotide sequence ID" value="NZ_CP014332.1"/>
</dbReference>
<protein>
    <submittedName>
        <fullName evidence="8">Putative stress-responsive transcriptional regulator</fullName>
    </submittedName>
</protein>
<sequence>MAKDKKLTKSNDRVLSGVLGGISEYFDLDASLVRLLFVAATLFTGFFPFVFIYIIAVFIMPDSPSKHQYKYRFDEDAEEKRRDVTPDEDDQI</sequence>
<keyword evidence="3 6" id="KW-0812">Transmembrane</keyword>
<name>A0A1L6R8U1_9LACO</name>
<evidence type="ECO:0000313" key="8">
    <source>
        <dbReference type="EMBL" id="APS40912.1"/>
    </source>
</evidence>
<evidence type="ECO:0000256" key="1">
    <source>
        <dbReference type="ARBA" id="ARBA00004162"/>
    </source>
</evidence>
<keyword evidence="9" id="KW-1185">Reference proteome</keyword>
<feature type="domain" description="Phage shock protein PspC N-terminal" evidence="7">
    <location>
        <begin position="5"/>
        <end position="62"/>
    </location>
</feature>
<dbReference type="STRING" id="1631871.FOL01_0053"/>
<evidence type="ECO:0000256" key="3">
    <source>
        <dbReference type="ARBA" id="ARBA00022692"/>
    </source>
</evidence>
<comment type="subcellular location">
    <subcellularLocation>
        <location evidence="1">Cell membrane</location>
        <topology evidence="1">Single-pass membrane protein</topology>
    </subcellularLocation>
</comment>
<keyword evidence="5 6" id="KW-0472">Membrane</keyword>
<evidence type="ECO:0000259" key="7">
    <source>
        <dbReference type="Pfam" id="PF04024"/>
    </source>
</evidence>
<organism evidence="8 9">
    <name type="scientific">Weissella jogaejeotgali</name>
    <dbReference type="NCBI Taxonomy" id="1631871"/>
    <lineage>
        <taxon>Bacteria</taxon>
        <taxon>Bacillati</taxon>
        <taxon>Bacillota</taxon>
        <taxon>Bacilli</taxon>
        <taxon>Lactobacillales</taxon>
        <taxon>Lactobacillaceae</taxon>
        <taxon>Weissella</taxon>
    </lineage>
</organism>